<sequence length="218" mass="25559">MKPQHISGDSSAVHECTRMVKERLRQAFRATMLVDDTRNESSHAKTNVFNVEEVKRPNRIVTKNVRRIEDLMLIWRSNDRTVLSIYSYCAIRDKISLHKQDQMRPTTRVQDGEEERFRNFLRLHSNKEIGSVTEDEVYGLAPFMQNVWFSGVERGIGSLVMGIWHLKPFSSTSSHVIYLLLRGCREIETRHGRRRQDYQVSMSCQEQLNIHFESPYAT</sequence>
<proteinExistence type="predicted"/>
<comment type="caution">
    <text evidence="1">The sequence shown here is derived from an EMBL/GenBank/DDBJ whole genome shotgun (WGS) entry which is preliminary data.</text>
</comment>
<dbReference type="EMBL" id="BQNB010010970">
    <property type="protein sequence ID" value="GJS84389.1"/>
    <property type="molecule type" value="Genomic_DNA"/>
</dbReference>
<reference evidence="1" key="1">
    <citation type="journal article" date="2022" name="Int. J. Mol. Sci.">
        <title>Draft Genome of Tanacetum Coccineum: Genomic Comparison of Closely Related Tanacetum-Family Plants.</title>
        <authorList>
            <person name="Yamashiro T."/>
            <person name="Shiraishi A."/>
            <person name="Nakayama K."/>
            <person name="Satake H."/>
        </authorList>
    </citation>
    <scope>NUCLEOTIDE SEQUENCE</scope>
</reference>
<keyword evidence="2" id="KW-1185">Reference proteome</keyword>
<dbReference type="Proteomes" id="UP001151760">
    <property type="component" value="Unassembled WGS sequence"/>
</dbReference>
<evidence type="ECO:0000313" key="1">
    <source>
        <dbReference type="EMBL" id="GJS84389.1"/>
    </source>
</evidence>
<reference evidence="1" key="2">
    <citation type="submission" date="2022-01" db="EMBL/GenBank/DDBJ databases">
        <authorList>
            <person name="Yamashiro T."/>
            <person name="Shiraishi A."/>
            <person name="Satake H."/>
            <person name="Nakayama K."/>
        </authorList>
    </citation>
    <scope>NUCLEOTIDE SEQUENCE</scope>
</reference>
<accession>A0ABQ4Z2N1</accession>
<name>A0ABQ4Z2N1_9ASTR</name>
<protein>
    <submittedName>
        <fullName evidence="1">Uncharacterized protein</fullName>
    </submittedName>
</protein>
<organism evidence="1 2">
    <name type="scientific">Tanacetum coccineum</name>
    <dbReference type="NCBI Taxonomy" id="301880"/>
    <lineage>
        <taxon>Eukaryota</taxon>
        <taxon>Viridiplantae</taxon>
        <taxon>Streptophyta</taxon>
        <taxon>Embryophyta</taxon>
        <taxon>Tracheophyta</taxon>
        <taxon>Spermatophyta</taxon>
        <taxon>Magnoliopsida</taxon>
        <taxon>eudicotyledons</taxon>
        <taxon>Gunneridae</taxon>
        <taxon>Pentapetalae</taxon>
        <taxon>asterids</taxon>
        <taxon>campanulids</taxon>
        <taxon>Asterales</taxon>
        <taxon>Asteraceae</taxon>
        <taxon>Asteroideae</taxon>
        <taxon>Anthemideae</taxon>
        <taxon>Anthemidinae</taxon>
        <taxon>Tanacetum</taxon>
    </lineage>
</organism>
<gene>
    <name evidence="1" type="ORF">Tco_0750930</name>
</gene>
<evidence type="ECO:0000313" key="2">
    <source>
        <dbReference type="Proteomes" id="UP001151760"/>
    </source>
</evidence>